<reference evidence="1 2" key="1">
    <citation type="submission" date="2016-12" db="EMBL/GenBank/DDBJ databases">
        <title>The genomes of Aspergillus section Nigri reveals drivers in fungal speciation.</title>
        <authorList>
            <consortium name="DOE Joint Genome Institute"/>
            <person name="Vesth T.C."/>
            <person name="Nybo J."/>
            <person name="Theobald S."/>
            <person name="Brandl J."/>
            <person name="Frisvad J.C."/>
            <person name="Nielsen K.F."/>
            <person name="Lyhne E.K."/>
            <person name="Kogle M.E."/>
            <person name="Kuo A."/>
            <person name="Riley R."/>
            <person name="Clum A."/>
            <person name="Nolan M."/>
            <person name="Lipzen A."/>
            <person name="Salamov A."/>
            <person name="Henrissat B."/>
            <person name="Wiebenga A."/>
            <person name="De Vries R.P."/>
            <person name="Grigoriev I.V."/>
            <person name="Mortensen U.H."/>
            <person name="Andersen M.R."/>
            <person name="Baker S.E."/>
        </authorList>
    </citation>
    <scope>NUCLEOTIDE SEQUENCE [LARGE SCALE GENOMIC DNA]</scope>
    <source>
        <strain evidence="1 2">CBS 115572</strain>
    </source>
</reference>
<dbReference type="AlphaFoldDB" id="A0A317WMX5"/>
<proteinExistence type="predicted"/>
<evidence type="ECO:0000313" key="1">
    <source>
        <dbReference type="EMBL" id="PWY87814.1"/>
    </source>
</evidence>
<dbReference type="GeneID" id="37117829"/>
<name>A0A317WMX5_9EURO</name>
<gene>
    <name evidence="1" type="ORF">BO94DRAFT_585299</name>
</gene>
<protein>
    <submittedName>
        <fullName evidence="1">Uncharacterized protein</fullName>
    </submittedName>
</protein>
<comment type="caution">
    <text evidence="1">The sequence shown here is derived from an EMBL/GenBank/DDBJ whole genome shotgun (WGS) entry which is preliminary data.</text>
</comment>
<evidence type="ECO:0000313" key="2">
    <source>
        <dbReference type="Proteomes" id="UP000246702"/>
    </source>
</evidence>
<keyword evidence="2" id="KW-1185">Reference proteome</keyword>
<sequence>MSPGQSRSEVINARGVTVDVDVLPTVSGATTRKRVSAALDDDDLQVLARFFHASVAGTGSIGASQPPLTAS</sequence>
<accession>A0A317WMX5</accession>
<dbReference type="RefSeq" id="XP_025467597.1">
    <property type="nucleotide sequence ID" value="XM_025615686.1"/>
</dbReference>
<organism evidence="1 2">
    <name type="scientific">Aspergillus sclerotioniger CBS 115572</name>
    <dbReference type="NCBI Taxonomy" id="1450535"/>
    <lineage>
        <taxon>Eukaryota</taxon>
        <taxon>Fungi</taxon>
        <taxon>Dikarya</taxon>
        <taxon>Ascomycota</taxon>
        <taxon>Pezizomycotina</taxon>
        <taxon>Eurotiomycetes</taxon>
        <taxon>Eurotiomycetidae</taxon>
        <taxon>Eurotiales</taxon>
        <taxon>Aspergillaceae</taxon>
        <taxon>Aspergillus</taxon>
        <taxon>Aspergillus subgen. Circumdati</taxon>
    </lineage>
</organism>
<dbReference type="Proteomes" id="UP000246702">
    <property type="component" value="Unassembled WGS sequence"/>
</dbReference>
<dbReference type="EMBL" id="MSFK01000013">
    <property type="protein sequence ID" value="PWY87814.1"/>
    <property type="molecule type" value="Genomic_DNA"/>
</dbReference>